<dbReference type="InterPro" id="IPR043129">
    <property type="entry name" value="ATPase_NBD"/>
</dbReference>
<evidence type="ECO:0000256" key="2">
    <source>
        <dbReference type="ARBA" id="ARBA00004496"/>
    </source>
</evidence>
<reference evidence="13" key="1">
    <citation type="submission" date="2018-06" db="EMBL/GenBank/DDBJ databases">
        <authorList>
            <person name="Zhirakovskaya E."/>
        </authorList>
    </citation>
    <scope>NUCLEOTIDE SEQUENCE</scope>
</reference>
<keyword evidence="10" id="KW-0173">Coenzyme A biosynthesis</keyword>
<keyword evidence="7 13" id="KW-0418">Kinase</keyword>
<protein>
    <recommendedName>
        <fullName evidence="12">Type III pantothenate kinase</fullName>
    </recommendedName>
</protein>
<comment type="cofactor">
    <cofactor evidence="1">
        <name>K(+)</name>
        <dbReference type="ChEBI" id="CHEBI:29103"/>
    </cofactor>
</comment>
<organism evidence="13">
    <name type="scientific">hydrothermal vent metagenome</name>
    <dbReference type="NCBI Taxonomy" id="652676"/>
    <lineage>
        <taxon>unclassified sequences</taxon>
        <taxon>metagenomes</taxon>
        <taxon>ecological metagenomes</taxon>
    </lineage>
</organism>
<dbReference type="SUPFAM" id="SSF53067">
    <property type="entry name" value="Actin-like ATPase domain"/>
    <property type="match status" value="2"/>
</dbReference>
<evidence type="ECO:0000256" key="1">
    <source>
        <dbReference type="ARBA" id="ARBA00001958"/>
    </source>
</evidence>
<name>A0A3B0UDJ9_9ZZZZ</name>
<keyword evidence="6" id="KW-0547">Nucleotide-binding</keyword>
<evidence type="ECO:0000256" key="6">
    <source>
        <dbReference type="ARBA" id="ARBA00022741"/>
    </source>
</evidence>
<dbReference type="GO" id="GO:0005524">
    <property type="term" value="F:ATP binding"/>
    <property type="evidence" value="ECO:0007669"/>
    <property type="project" value="UniProtKB-KW"/>
</dbReference>
<dbReference type="GO" id="GO:0004594">
    <property type="term" value="F:pantothenate kinase activity"/>
    <property type="evidence" value="ECO:0007669"/>
    <property type="project" value="InterPro"/>
</dbReference>
<evidence type="ECO:0000313" key="13">
    <source>
        <dbReference type="EMBL" id="VAW18574.1"/>
    </source>
</evidence>
<dbReference type="GO" id="GO:0015937">
    <property type="term" value="P:coenzyme A biosynthetic process"/>
    <property type="evidence" value="ECO:0007669"/>
    <property type="project" value="UniProtKB-KW"/>
</dbReference>
<evidence type="ECO:0000256" key="5">
    <source>
        <dbReference type="ARBA" id="ARBA00022679"/>
    </source>
</evidence>
<dbReference type="NCBIfam" id="TIGR00671">
    <property type="entry name" value="baf"/>
    <property type="match status" value="1"/>
</dbReference>
<dbReference type="Gene3D" id="3.30.420.40">
    <property type="match status" value="2"/>
</dbReference>
<dbReference type="EMBL" id="UOEP01000088">
    <property type="protein sequence ID" value="VAW18574.1"/>
    <property type="molecule type" value="Genomic_DNA"/>
</dbReference>
<evidence type="ECO:0000256" key="3">
    <source>
        <dbReference type="ARBA" id="ARBA00011738"/>
    </source>
</evidence>
<proteinExistence type="inferred from homology"/>
<keyword evidence="4" id="KW-0963">Cytoplasm</keyword>
<evidence type="ECO:0000256" key="8">
    <source>
        <dbReference type="ARBA" id="ARBA00022840"/>
    </source>
</evidence>
<evidence type="ECO:0000256" key="12">
    <source>
        <dbReference type="ARBA" id="ARBA00040883"/>
    </source>
</evidence>
<keyword evidence="5 13" id="KW-0808">Transferase</keyword>
<evidence type="ECO:0000256" key="11">
    <source>
        <dbReference type="ARBA" id="ARBA00038036"/>
    </source>
</evidence>
<dbReference type="HAMAP" id="MF_01274">
    <property type="entry name" value="Pantothen_kinase_3"/>
    <property type="match status" value="1"/>
</dbReference>
<accession>A0A3B0UDJ9</accession>
<dbReference type="AlphaFoldDB" id="A0A3B0UDJ9"/>
<dbReference type="GO" id="GO:0005737">
    <property type="term" value="C:cytoplasm"/>
    <property type="evidence" value="ECO:0007669"/>
    <property type="project" value="UniProtKB-SubCell"/>
</dbReference>
<dbReference type="PANTHER" id="PTHR34265:SF1">
    <property type="entry name" value="TYPE III PANTOTHENATE KINASE"/>
    <property type="match status" value="1"/>
</dbReference>
<comment type="subcellular location">
    <subcellularLocation>
        <location evidence="2">Cytoplasm</location>
    </subcellularLocation>
</comment>
<sequence length="244" mass="27601">MNLIIDVGNTRTKFSLFNKGEMLISVPVDEFLPEHIRILQNEHPSLNKAIISSVRDYPVELRKELQEKFDTFIEFNASTPIPFENHYRSKETLGYDRLAAVAGANKLYPDSNILVIDAGTAVTFDFINDKNQYLGGNISPGIDLRFKALHSFTGKLPLVKQEESNTLFGDTTESAIRAGVQNGLIYEMDRTIESFNDSYNTLRVIMTGGNTIFFDKKLKSSFFVHLNLVALGLNRILEYNMGDY</sequence>
<keyword evidence="8" id="KW-0067">ATP-binding</keyword>
<evidence type="ECO:0000256" key="9">
    <source>
        <dbReference type="ARBA" id="ARBA00022958"/>
    </source>
</evidence>
<dbReference type="InterPro" id="IPR004619">
    <property type="entry name" value="Type_III_PanK"/>
</dbReference>
<dbReference type="CDD" id="cd24015">
    <property type="entry name" value="ASKHA_NBD_PanK-III"/>
    <property type="match status" value="1"/>
</dbReference>
<evidence type="ECO:0000256" key="7">
    <source>
        <dbReference type="ARBA" id="ARBA00022777"/>
    </source>
</evidence>
<dbReference type="PANTHER" id="PTHR34265">
    <property type="entry name" value="TYPE III PANTOTHENATE KINASE"/>
    <property type="match status" value="1"/>
</dbReference>
<dbReference type="Pfam" id="PF03309">
    <property type="entry name" value="Pan_kinase"/>
    <property type="match status" value="1"/>
</dbReference>
<comment type="subunit">
    <text evidence="3">Homodimer.</text>
</comment>
<comment type="similarity">
    <text evidence="11">Belongs to the type III pantothenate kinase family.</text>
</comment>
<keyword evidence="9" id="KW-0630">Potassium</keyword>
<gene>
    <name evidence="13" type="ORF">MNBD_BACTEROID01-2255</name>
</gene>
<evidence type="ECO:0000256" key="4">
    <source>
        <dbReference type="ARBA" id="ARBA00022490"/>
    </source>
</evidence>
<evidence type="ECO:0000256" key="10">
    <source>
        <dbReference type="ARBA" id="ARBA00022993"/>
    </source>
</evidence>